<name>A0A168SYS7_ABSGL</name>
<evidence type="ECO:0000256" key="7">
    <source>
        <dbReference type="ARBA" id="ARBA00022989"/>
    </source>
</evidence>
<keyword evidence="5" id="KW-0812">Transmembrane</keyword>
<keyword evidence="6 11" id="KW-0479">Metal-binding</keyword>
<evidence type="ECO:0000256" key="11">
    <source>
        <dbReference type="PIRSR" id="PIRSR602403-1"/>
    </source>
</evidence>
<proteinExistence type="inferred from homology"/>
<keyword evidence="4 11" id="KW-0349">Heme</keyword>
<keyword evidence="10" id="KW-0472">Membrane</keyword>
<dbReference type="GO" id="GO:0005506">
    <property type="term" value="F:iron ion binding"/>
    <property type="evidence" value="ECO:0007669"/>
    <property type="project" value="InterPro"/>
</dbReference>
<evidence type="ECO:0000256" key="12">
    <source>
        <dbReference type="RuleBase" id="RU000461"/>
    </source>
</evidence>
<dbReference type="SUPFAM" id="SSF48264">
    <property type="entry name" value="Cytochrome P450"/>
    <property type="match status" value="1"/>
</dbReference>
<dbReference type="Proteomes" id="UP000078561">
    <property type="component" value="Unassembled WGS sequence"/>
</dbReference>
<dbReference type="PRINTS" id="PR00465">
    <property type="entry name" value="EP450IV"/>
</dbReference>
<keyword evidence="9 12" id="KW-0503">Monooxygenase</keyword>
<comment type="similarity">
    <text evidence="3 12">Belongs to the cytochrome P450 family.</text>
</comment>
<reference evidence="13" key="1">
    <citation type="submission" date="2016-04" db="EMBL/GenBank/DDBJ databases">
        <authorList>
            <person name="Evans L.H."/>
            <person name="Alamgir A."/>
            <person name="Owens N."/>
            <person name="Weber N.D."/>
            <person name="Virtaneva K."/>
            <person name="Barbian K."/>
            <person name="Babar A."/>
            <person name="Rosenke K."/>
        </authorList>
    </citation>
    <scope>NUCLEOTIDE SEQUENCE [LARGE SCALE GENOMIC DNA]</scope>
    <source>
        <strain evidence="13">CBS 101.48</strain>
    </source>
</reference>
<dbReference type="GO" id="GO:0004497">
    <property type="term" value="F:monooxygenase activity"/>
    <property type="evidence" value="ECO:0007669"/>
    <property type="project" value="UniProtKB-KW"/>
</dbReference>
<dbReference type="PROSITE" id="PS00086">
    <property type="entry name" value="CYTOCHROME_P450"/>
    <property type="match status" value="1"/>
</dbReference>
<evidence type="ECO:0000256" key="3">
    <source>
        <dbReference type="ARBA" id="ARBA00010617"/>
    </source>
</evidence>
<evidence type="ECO:0000256" key="1">
    <source>
        <dbReference type="ARBA" id="ARBA00001971"/>
    </source>
</evidence>
<dbReference type="STRING" id="4829.A0A168SYS7"/>
<dbReference type="InterPro" id="IPR017972">
    <property type="entry name" value="Cyt_P450_CS"/>
</dbReference>
<dbReference type="PANTHER" id="PTHR46206">
    <property type="entry name" value="CYTOCHROME P450"/>
    <property type="match status" value="1"/>
</dbReference>
<dbReference type="InterPro" id="IPR001128">
    <property type="entry name" value="Cyt_P450"/>
</dbReference>
<dbReference type="Gene3D" id="1.10.630.10">
    <property type="entry name" value="Cytochrome P450"/>
    <property type="match status" value="1"/>
</dbReference>
<dbReference type="InterPro" id="IPR036396">
    <property type="entry name" value="Cyt_P450_sf"/>
</dbReference>
<dbReference type="CDD" id="cd11041">
    <property type="entry name" value="CYP503A1-like"/>
    <property type="match status" value="1"/>
</dbReference>
<dbReference type="EMBL" id="LT554985">
    <property type="protein sequence ID" value="SAM09179.1"/>
    <property type="molecule type" value="Genomic_DNA"/>
</dbReference>
<keyword evidence="7" id="KW-1133">Transmembrane helix</keyword>
<keyword evidence="8 11" id="KW-0408">Iron</keyword>
<keyword evidence="14" id="KW-1185">Reference proteome</keyword>
<protein>
    <recommendedName>
        <fullName evidence="15">Cytochrome P450</fullName>
    </recommendedName>
</protein>
<dbReference type="AlphaFoldDB" id="A0A168SYS7"/>
<dbReference type="OMA" id="IKMIMAN"/>
<dbReference type="InterPro" id="IPR002403">
    <property type="entry name" value="Cyt_P450_E_grp-IV"/>
</dbReference>
<evidence type="ECO:0000256" key="5">
    <source>
        <dbReference type="ARBA" id="ARBA00022692"/>
    </source>
</evidence>
<evidence type="ECO:0000256" key="6">
    <source>
        <dbReference type="ARBA" id="ARBA00022723"/>
    </source>
</evidence>
<feature type="binding site" description="axial binding residue" evidence="11">
    <location>
        <position position="477"/>
    </location>
    <ligand>
        <name>heme</name>
        <dbReference type="ChEBI" id="CHEBI:30413"/>
    </ligand>
    <ligandPart>
        <name>Fe</name>
        <dbReference type="ChEBI" id="CHEBI:18248"/>
    </ligandPart>
</feature>
<evidence type="ECO:0000256" key="2">
    <source>
        <dbReference type="ARBA" id="ARBA00004370"/>
    </source>
</evidence>
<gene>
    <name evidence="13" type="primary">ABSGL_14853.1 scaffold 14966</name>
</gene>
<dbReference type="GO" id="GO:0016020">
    <property type="term" value="C:membrane"/>
    <property type="evidence" value="ECO:0007669"/>
    <property type="project" value="UniProtKB-SubCell"/>
</dbReference>
<dbReference type="GO" id="GO:0016705">
    <property type="term" value="F:oxidoreductase activity, acting on paired donors, with incorporation or reduction of molecular oxygen"/>
    <property type="evidence" value="ECO:0007669"/>
    <property type="project" value="InterPro"/>
</dbReference>
<dbReference type="InParanoid" id="A0A168SYS7"/>
<sequence length="527" mass="60002">MFTQYIHQLINNFDQKKTMDQLHSLVSTKEGAIGLATAAVLLSGAAFYKSTKVNRGCPVVPAGLFTLSSTAEYRQDPASFIKKWQKELGPVYGAHLFGQYITVVSGSQVREVFLNEDFSFIDGINRDFDTYLLANAGSFHDLPTSTIADGIKKNLSPKLQFYTGRVIEHLKSALHEQCGVVPNEGKEFDHVYPFVQHMVAKASASVFVGVELAKNEALVDSFKNMVLEVGGALGPKPYMEYFPNLMKLHMWYIGKTSKNVKRHQDQLRSALKPEIDARLKAMKEHDEQWVRPNDFLQDLLETDKCPDHIDIYSRVINWMTQIIFAALHTTSENGTLALYRLLDNPELFEDLYEEQNRVLEEAGYDRSVGPEVFTREILNKFVKMDSLIRETSRLRNEFISLPHMNTGNKTITLSGGAMIRPGENVFINFYANHHDEKLQKVTENINTFEPFRFVNQDKNSTKVGEDYVFFGMGKHACPGRWFAVQEIKTILSMLIRDYKISPLGPIVFPTSDYTRIPTGRFKIVPRK</sequence>
<comment type="cofactor">
    <cofactor evidence="1 11">
        <name>heme</name>
        <dbReference type="ChEBI" id="CHEBI:30413"/>
    </cofactor>
</comment>
<evidence type="ECO:0000256" key="9">
    <source>
        <dbReference type="ARBA" id="ARBA00023033"/>
    </source>
</evidence>
<dbReference type="Pfam" id="PF00067">
    <property type="entry name" value="p450"/>
    <property type="match status" value="1"/>
</dbReference>
<evidence type="ECO:0008006" key="15">
    <source>
        <dbReference type="Google" id="ProtNLM"/>
    </source>
</evidence>
<comment type="subcellular location">
    <subcellularLocation>
        <location evidence="2">Membrane</location>
    </subcellularLocation>
</comment>
<organism evidence="13">
    <name type="scientific">Absidia glauca</name>
    <name type="common">Pin mould</name>
    <dbReference type="NCBI Taxonomy" id="4829"/>
    <lineage>
        <taxon>Eukaryota</taxon>
        <taxon>Fungi</taxon>
        <taxon>Fungi incertae sedis</taxon>
        <taxon>Mucoromycota</taxon>
        <taxon>Mucoromycotina</taxon>
        <taxon>Mucoromycetes</taxon>
        <taxon>Mucorales</taxon>
        <taxon>Cunninghamellaceae</taxon>
        <taxon>Absidia</taxon>
    </lineage>
</organism>
<dbReference type="PANTHER" id="PTHR46206:SF5">
    <property type="entry name" value="P450, PUTATIVE (EUROFUNG)-RELATED"/>
    <property type="match status" value="1"/>
</dbReference>
<dbReference type="GO" id="GO:0020037">
    <property type="term" value="F:heme binding"/>
    <property type="evidence" value="ECO:0007669"/>
    <property type="project" value="InterPro"/>
</dbReference>
<keyword evidence="12" id="KW-0560">Oxidoreductase</keyword>
<evidence type="ECO:0000256" key="10">
    <source>
        <dbReference type="ARBA" id="ARBA00023136"/>
    </source>
</evidence>
<evidence type="ECO:0000256" key="8">
    <source>
        <dbReference type="ARBA" id="ARBA00023004"/>
    </source>
</evidence>
<dbReference type="OrthoDB" id="1844152at2759"/>
<evidence type="ECO:0000313" key="14">
    <source>
        <dbReference type="Proteomes" id="UP000078561"/>
    </source>
</evidence>
<evidence type="ECO:0000313" key="13">
    <source>
        <dbReference type="EMBL" id="SAM09179.1"/>
    </source>
</evidence>
<evidence type="ECO:0000256" key="4">
    <source>
        <dbReference type="ARBA" id="ARBA00022617"/>
    </source>
</evidence>
<accession>A0A168SYS7</accession>